<dbReference type="InterPro" id="IPR003115">
    <property type="entry name" value="ParB_N"/>
</dbReference>
<feature type="compositionally biased region" description="Polar residues" evidence="1">
    <location>
        <begin position="1"/>
        <end position="11"/>
    </location>
</feature>
<feature type="domain" description="ParB-like N-terminal" evidence="2">
    <location>
        <begin position="41"/>
        <end position="124"/>
    </location>
</feature>
<evidence type="ECO:0000313" key="4">
    <source>
        <dbReference type="Proteomes" id="UP000320390"/>
    </source>
</evidence>
<keyword evidence="4" id="KW-1185">Reference proteome</keyword>
<dbReference type="SMART" id="SM00470">
    <property type="entry name" value="ParB"/>
    <property type="match status" value="1"/>
</dbReference>
<dbReference type="AlphaFoldDB" id="A0A518EN11"/>
<dbReference type="EMBL" id="CP036434">
    <property type="protein sequence ID" value="QDV05477.1"/>
    <property type="molecule type" value="Genomic_DNA"/>
</dbReference>
<dbReference type="PANTHER" id="PTHR33375">
    <property type="entry name" value="CHROMOSOME-PARTITIONING PROTEIN PARB-RELATED"/>
    <property type="match status" value="1"/>
</dbReference>
<dbReference type="InterPro" id="IPR050336">
    <property type="entry name" value="Chromosome_partition/occlusion"/>
</dbReference>
<dbReference type="Proteomes" id="UP000320390">
    <property type="component" value="Chromosome"/>
</dbReference>
<evidence type="ECO:0000256" key="1">
    <source>
        <dbReference type="SAM" id="MobiDB-lite"/>
    </source>
</evidence>
<dbReference type="SUPFAM" id="SSF110849">
    <property type="entry name" value="ParB/Sulfiredoxin"/>
    <property type="match status" value="1"/>
</dbReference>
<feature type="compositionally biased region" description="Basic and acidic residues" evidence="1">
    <location>
        <begin position="164"/>
        <end position="173"/>
    </location>
</feature>
<feature type="region of interest" description="Disordered" evidence="1">
    <location>
        <begin position="152"/>
        <end position="177"/>
    </location>
</feature>
<accession>A0A518EN11</accession>
<protein>
    <submittedName>
        <fullName evidence="3">Nucleoid occlusion protein</fullName>
    </submittedName>
</protein>
<organism evidence="3 4">
    <name type="scientific">Saltatorellus ferox</name>
    <dbReference type="NCBI Taxonomy" id="2528018"/>
    <lineage>
        <taxon>Bacteria</taxon>
        <taxon>Pseudomonadati</taxon>
        <taxon>Planctomycetota</taxon>
        <taxon>Planctomycetia</taxon>
        <taxon>Planctomycetia incertae sedis</taxon>
        <taxon>Saltatorellus</taxon>
    </lineage>
</organism>
<dbReference type="InterPro" id="IPR036086">
    <property type="entry name" value="ParB/Sulfiredoxin_sf"/>
</dbReference>
<reference evidence="3 4" key="1">
    <citation type="submission" date="2019-02" db="EMBL/GenBank/DDBJ databases">
        <title>Deep-cultivation of Planctomycetes and their phenomic and genomic characterization uncovers novel biology.</title>
        <authorList>
            <person name="Wiegand S."/>
            <person name="Jogler M."/>
            <person name="Boedeker C."/>
            <person name="Pinto D."/>
            <person name="Vollmers J."/>
            <person name="Rivas-Marin E."/>
            <person name="Kohn T."/>
            <person name="Peeters S.H."/>
            <person name="Heuer A."/>
            <person name="Rast P."/>
            <person name="Oberbeckmann S."/>
            <person name="Bunk B."/>
            <person name="Jeske O."/>
            <person name="Meyerdierks A."/>
            <person name="Storesund J.E."/>
            <person name="Kallscheuer N."/>
            <person name="Luecker S."/>
            <person name="Lage O.M."/>
            <person name="Pohl T."/>
            <person name="Merkel B.J."/>
            <person name="Hornburger P."/>
            <person name="Mueller R.-W."/>
            <person name="Bruemmer F."/>
            <person name="Labrenz M."/>
            <person name="Spormann A.M."/>
            <person name="Op den Camp H."/>
            <person name="Overmann J."/>
            <person name="Amann R."/>
            <person name="Jetten M.S.M."/>
            <person name="Mascher T."/>
            <person name="Medema M.H."/>
            <person name="Devos D.P."/>
            <person name="Kaster A.-K."/>
            <person name="Ovreas L."/>
            <person name="Rohde M."/>
            <person name="Galperin M.Y."/>
            <person name="Jogler C."/>
        </authorList>
    </citation>
    <scope>NUCLEOTIDE SEQUENCE [LARGE SCALE GENOMIC DNA]</scope>
    <source>
        <strain evidence="3 4">Poly30</strain>
    </source>
</reference>
<name>A0A518EN11_9BACT</name>
<evidence type="ECO:0000313" key="3">
    <source>
        <dbReference type="EMBL" id="QDV05477.1"/>
    </source>
</evidence>
<gene>
    <name evidence="3" type="primary">noc</name>
    <name evidence="3" type="ORF">Poly30_09750</name>
</gene>
<dbReference type="GO" id="GO:0045881">
    <property type="term" value="P:positive regulation of sporulation resulting in formation of a cellular spore"/>
    <property type="evidence" value="ECO:0007669"/>
    <property type="project" value="TreeGrafter"/>
</dbReference>
<dbReference type="GO" id="GO:0007059">
    <property type="term" value="P:chromosome segregation"/>
    <property type="evidence" value="ECO:0007669"/>
    <property type="project" value="TreeGrafter"/>
</dbReference>
<dbReference type="Gene3D" id="3.90.1530.10">
    <property type="entry name" value="Conserved hypothetical protein from pyrococcus furiosus pfu- 392566-001, ParB domain"/>
    <property type="match status" value="1"/>
</dbReference>
<dbReference type="PANTHER" id="PTHR33375:SF1">
    <property type="entry name" value="CHROMOSOME-PARTITIONING PROTEIN PARB-RELATED"/>
    <property type="match status" value="1"/>
</dbReference>
<evidence type="ECO:0000259" key="2">
    <source>
        <dbReference type="SMART" id="SM00470"/>
    </source>
</evidence>
<feature type="region of interest" description="Disordered" evidence="1">
    <location>
        <begin position="1"/>
        <end position="26"/>
    </location>
</feature>
<dbReference type="Pfam" id="PF02195">
    <property type="entry name" value="ParB_N"/>
    <property type="match status" value="1"/>
</dbReference>
<dbReference type="GO" id="GO:0005694">
    <property type="term" value="C:chromosome"/>
    <property type="evidence" value="ECO:0007669"/>
    <property type="project" value="TreeGrafter"/>
</dbReference>
<proteinExistence type="predicted"/>
<sequence>MTGWKGSTGTSRFPRGRSVPIIPRPFRRSPLPKKETPVIVTARKLSEVKLNNEYLRVDTDVSALKKSLESVGLINPVTVNLENELLAGARRFQAVSELGWEEIPVQVVDRDELVQELISIDENLVRAPLNHLQLEKCLNRGRELYESLHPTANKVDLSAEEPTGEEKQKQKELDEQDEDSFAAITAEKTGLSKSVIKGAIKRDALASDAVKKARGAGELNATKTNEIIKLDKEKQEEILPLIADKTVKETRKIVAAAKAGGVEAAVEVSAQVVPLPREYSQILSPVKRVNKNITRILVEELRYDGPERKKINEELRQLRDNLVQYFETIGAGE</sequence>